<dbReference type="InterPro" id="IPR001138">
    <property type="entry name" value="Zn2Cys6_DnaBD"/>
</dbReference>
<feature type="compositionally biased region" description="Polar residues" evidence="6">
    <location>
        <begin position="159"/>
        <end position="170"/>
    </location>
</feature>
<dbReference type="PROSITE" id="PS50048">
    <property type="entry name" value="ZN2_CY6_FUNGAL_2"/>
    <property type="match status" value="1"/>
</dbReference>
<accession>W6MPP6</accession>
<dbReference type="Proteomes" id="UP000019384">
    <property type="component" value="Unassembled WGS sequence"/>
</dbReference>
<keyword evidence="9" id="KW-1185">Reference proteome</keyword>
<dbReference type="CDD" id="cd12148">
    <property type="entry name" value="fungal_TF_MHR"/>
    <property type="match status" value="1"/>
</dbReference>
<feature type="coiled-coil region" evidence="5">
    <location>
        <begin position="111"/>
        <end position="152"/>
    </location>
</feature>
<name>W6MPP6_9ASCO</name>
<feature type="compositionally biased region" description="Polar residues" evidence="6">
    <location>
        <begin position="210"/>
        <end position="226"/>
    </location>
</feature>
<evidence type="ECO:0000256" key="3">
    <source>
        <dbReference type="ARBA" id="ARBA00023125"/>
    </source>
</evidence>
<evidence type="ECO:0000256" key="5">
    <source>
        <dbReference type="SAM" id="Coils"/>
    </source>
</evidence>
<reference evidence="8" key="1">
    <citation type="submission" date="2013-12" db="EMBL/GenBank/DDBJ databases">
        <authorList>
            <person name="Genoscope - CEA"/>
        </authorList>
    </citation>
    <scope>NUCLEOTIDE SEQUENCE</scope>
    <source>
        <strain evidence="8">CBS 1993</strain>
    </source>
</reference>
<evidence type="ECO:0000259" key="7">
    <source>
        <dbReference type="PROSITE" id="PS50048"/>
    </source>
</evidence>
<dbReference type="EMBL" id="HG793129">
    <property type="protein sequence ID" value="CDK28611.1"/>
    <property type="molecule type" value="Genomic_DNA"/>
</dbReference>
<dbReference type="AlphaFoldDB" id="W6MPP6"/>
<sequence length="775" mass="86801">MAGFGGPDSDQPPVESDGLKTEARYGEDNNRFVQLPHTHSVAVESAPWTSIHPAPVSESGAVPISQSGLEDRGSDIQRAKNACVRCKQRKTKCTGGTVCRNCYISGSECVYKEKDKRVAVTESNLRNLKERIKYLEEQLSELREKNKTKSVDAVFFSGQDDSQLQENGGTNKKRRRSSLLNMQSRKDFLESGSSDMVIMKLTAMQERSRGNSSVGDVNHNSSFSETSRPKKGDQIPFHAKVSDDETPRITLEEADRLLQISHFFLNSVYLPFELSAARLKLAELYAGGELSFPNSPENKYWKPLILILFALGHHYSGSHYDGALSKIPEALIRVAFEEFFPLRDMDPQAAEVALVASLYFRAISQDNDAMFYSNLSIEIAVMLGMHKKDLSTEYTREEIEHRSRVFWVSFGVNRFLGAKMGHPLLLSNKEIDRDYPDMVLFEGGAEIDVPFPNAQDFKFFVELARIAEDIGNVIYKERQDNYGDSPDAGFLESIADLIQRLINWNEYAPPNLKINLNEVVVGDGKAKRLRCSIHLNYCYCIHLTTIPILYRLLEKRNAEGDAFISIDDLPQNISTMLSICLNAAQLTINILATCFNEKMLAVFGVMDLDYVFSSALTFFMAMILGVDVQLYSLEACLNACFNILGEMSKRGNASAVAKLSKLVSLIKGYETSADAHNNSVVSRLRSFEALSSRQETERAVPEEPAVFEAAKPLSIADIDSVISMPAQVVDTSFLPSATEDKLDFLKDTDLEFWENAYKSAHTAADWDELQKYLQI</sequence>
<dbReference type="GO" id="GO:0006351">
    <property type="term" value="P:DNA-templated transcription"/>
    <property type="evidence" value="ECO:0007669"/>
    <property type="project" value="InterPro"/>
</dbReference>
<feature type="compositionally biased region" description="Basic and acidic residues" evidence="6">
    <location>
        <begin position="17"/>
        <end position="30"/>
    </location>
</feature>
<dbReference type="GeneID" id="34521989"/>
<feature type="region of interest" description="Disordered" evidence="6">
    <location>
        <begin position="159"/>
        <end position="184"/>
    </location>
</feature>
<keyword evidence="5" id="KW-0175">Coiled coil</keyword>
<dbReference type="SUPFAM" id="SSF57701">
    <property type="entry name" value="Zn2/Cys6 DNA-binding domain"/>
    <property type="match status" value="1"/>
</dbReference>
<feature type="region of interest" description="Disordered" evidence="6">
    <location>
        <begin position="205"/>
        <end position="239"/>
    </location>
</feature>
<evidence type="ECO:0000313" key="8">
    <source>
        <dbReference type="EMBL" id="CDK28611.1"/>
    </source>
</evidence>
<gene>
    <name evidence="8" type="ORF">KUCA_T00004595001</name>
</gene>
<keyword evidence="4" id="KW-0539">Nucleus</keyword>
<dbReference type="GO" id="GO:0008270">
    <property type="term" value="F:zinc ion binding"/>
    <property type="evidence" value="ECO:0007669"/>
    <property type="project" value="InterPro"/>
</dbReference>
<evidence type="ECO:0000256" key="2">
    <source>
        <dbReference type="ARBA" id="ARBA00022723"/>
    </source>
</evidence>
<dbReference type="RefSeq" id="XP_022460601.1">
    <property type="nucleotide sequence ID" value="XM_022601345.1"/>
</dbReference>
<dbReference type="PANTHER" id="PTHR46910">
    <property type="entry name" value="TRANSCRIPTION FACTOR PDR1"/>
    <property type="match status" value="1"/>
</dbReference>
<evidence type="ECO:0000256" key="6">
    <source>
        <dbReference type="SAM" id="MobiDB-lite"/>
    </source>
</evidence>
<dbReference type="PROSITE" id="PS00463">
    <property type="entry name" value="ZN2_CY6_FUNGAL_1"/>
    <property type="match status" value="1"/>
</dbReference>
<dbReference type="CDD" id="cd00067">
    <property type="entry name" value="GAL4"/>
    <property type="match status" value="1"/>
</dbReference>
<dbReference type="Pfam" id="PF00172">
    <property type="entry name" value="Zn_clus"/>
    <property type="match status" value="1"/>
</dbReference>
<keyword evidence="3" id="KW-0238">DNA-binding</keyword>
<dbReference type="SMART" id="SM00906">
    <property type="entry name" value="Fungal_trans"/>
    <property type="match status" value="1"/>
</dbReference>
<dbReference type="Pfam" id="PF04082">
    <property type="entry name" value="Fungal_trans"/>
    <property type="match status" value="1"/>
</dbReference>
<protein>
    <recommendedName>
        <fullName evidence="7">Zn(2)-C6 fungal-type domain-containing protein</fullName>
    </recommendedName>
</protein>
<dbReference type="InterPro" id="IPR036864">
    <property type="entry name" value="Zn2-C6_fun-type_DNA-bd_sf"/>
</dbReference>
<dbReference type="PANTHER" id="PTHR46910:SF3">
    <property type="entry name" value="HALOTOLERANCE PROTEIN 9-RELATED"/>
    <property type="match status" value="1"/>
</dbReference>
<dbReference type="SMART" id="SM00066">
    <property type="entry name" value="GAL4"/>
    <property type="match status" value="1"/>
</dbReference>
<keyword evidence="2" id="KW-0479">Metal-binding</keyword>
<proteinExistence type="predicted"/>
<reference evidence="8" key="2">
    <citation type="submission" date="2014-02" db="EMBL/GenBank/DDBJ databases">
        <title>Complete DNA sequence of /Kuraishia capsulata/ illustrates novel genomic features among budding yeasts (/Saccharomycotina/).</title>
        <authorList>
            <person name="Morales L."/>
            <person name="Noel B."/>
            <person name="Porcel B."/>
            <person name="Marcet-Houben M."/>
            <person name="Hullo M-F."/>
            <person name="Sacerdot C."/>
            <person name="Tekaia F."/>
            <person name="Leh-Louis V."/>
            <person name="Despons L."/>
            <person name="Khanna V."/>
            <person name="Aury J-M."/>
            <person name="Barbe V."/>
            <person name="Couloux A."/>
            <person name="Labadie K."/>
            <person name="Pelletier E."/>
            <person name="Souciet J-L."/>
            <person name="Boekhout T."/>
            <person name="Gabaldon T."/>
            <person name="Wincker P."/>
            <person name="Dujon B."/>
        </authorList>
    </citation>
    <scope>NUCLEOTIDE SEQUENCE</scope>
    <source>
        <strain evidence="8">CBS 1993</strain>
    </source>
</reference>
<evidence type="ECO:0000256" key="1">
    <source>
        <dbReference type="ARBA" id="ARBA00004123"/>
    </source>
</evidence>
<dbReference type="GO" id="GO:0003677">
    <property type="term" value="F:DNA binding"/>
    <property type="evidence" value="ECO:0007669"/>
    <property type="project" value="UniProtKB-KW"/>
</dbReference>
<organism evidence="8 9">
    <name type="scientific">Kuraishia capsulata CBS 1993</name>
    <dbReference type="NCBI Taxonomy" id="1382522"/>
    <lineage>
        <taxon>Eukaryota</taxon>
        <taxon>Fungi</taxon>
        <taxon>Dikarya</taxon>
        <taxon>Ascomycota</taxon>
        <taxon>Saccharomycotina</taxon>
        <taxon>Pichiomycetes</taxon>
        <taxon>Pichiales</taxon>
        <taxon>Pichiaceae</taxon>
        <taxon>Kuraishia</taxon>
    </lineage>
</organism>
<feature type="domain" description="Zn(2)-C6 fungal-type" evidence="7">
    <location>
        <begin position="82"/>
        <end position="111"/>
    </location>
</feature>
<dbReference type="OrthoDB" id="3266505at2759"/>
<evidence type="ECO:0000313" key="9">
    <source>
        <dbReference type="Proteomes" id="UP000019384"/>
    </source>
</evidence>
<dbReference type="GO" id="GO:0005634">
    <property type="term" value="C:nucleus"/>
    <property type="evidence" value="ECO:0007669"/>
    <property type="project" value="UniProtKB-SubCell"/>
</dbReference>
<dbReference type="STRING" id="1382522.W6MPP6"/>
<dbReference type="InterPro" id="IPR007219">
    <property type="entry name" value="XnlR_reg_dom"/>
</dbReference>
<dbReference type="HOGENOM" id="CLU_020175_0_0_1"/>
<feature type="region of interest" description="Disordered" evidence="6">
    <location>
        <begin position="1"/>
        <end position="32"/>
    </location>
</feature>
<dbReference type="Gene3D" id="4.10.240.10">
    <property type="entry name" value="Zn(2)-C6 fungal-type DNA-binding domain"/>
    <property type="match status" value="1"/>
</dbReference>
<comment type="subcellular location">
    <subcellularLocation>
        <location evidence="1">Nucleus</location>
    </subcellularLocation>
</comment>
<dbReference type="InterPro" id="IPR050987">
    <property type="entry name" value="AtrR-like"/>
</dbReference>
<dbReference type="GO" id="GO:0000981">
    <property type="term" value="F:DNA-binding transcription factor activity, RNA polymerase II-specific"/>
    <property type="evidence" value="ECO:0007669"/>
    <property type="project" value="InterPro"/>
</dbReference>
<evidence type="ECO:0000256" key="4">
    <source>
        <dbReference type="ARBA" id="ARBA00023242"/>
    </source>
</evidence>